<protein>
    <submittedName>
        <fullName evidence="1">Uncharacterized protein</fullName>
    </submittedName>
</protein>
<dbReference type="AlphaFoldDB" id="A0A6J4LDF6"/>
<reference evidence="1" key="1">
    <citation type="submission" date="2020-02" db="EMBL/GenBank/DDBJ databases">
        <authorList>
            <person name="Meier V. D."/>
        </authorList>
    </citation>
    <scope>NUCLEOTIDE SEQUENCE</scope>
    <source>
        <strain evidence="1">AVDCRST_MAG89</strain>
    </source>
</reference>
<feature type="non-terminal residue" evidence="1">
    <location>
        <position position="1"/>
    </location>
</feature>
<name>A0A6J4LDF6_9BACT</name>
<organism evidence="1">
    <name type="scientific">uncultured Gemmatimonadota bacterium</name>
    <dbReference type="NCBI Taxonomy" id="203437"/>
    <lineage>
        <taxon>Bacteria</taxon>
        <taxon>Pseudomonadati</taxon>
        <taxon>Gemmatimonadota</taxon>
        <taxon>environmental samples</taxon>
    </lineage>
</organism>
<sequence length="31" mass="3222">ALLLAAVAFASAWLPARRAARVEPRVAMGDA</sequence>
<accession>A0A6J4LDF6</accession>
<proteinExistence type="predicted"/>
<evidence type="ECO:0000313" key="1">
    <source>
        <dbReference type="EMBL" id="CAA9329704.1"/>
    </source>
</evidence>
<gene>
    <name evidence="1" type="ORF">AVDCRST_MAG89-2061</name>
</gene>
<dbReference type="EMBL" id="CADCTV010000436">
    <property type="protein sequence ID" value="CAA9329704.1"/>
    <property type="molecule type" value="Genomic_DNA"/>
</dbReference>